<reference evidence="1" key="1">
    <citation type="submission" date="2012-04" db="EMBL/GenBank/DDBJ databases">
        <title>The Genome Sequence of Loa loa.</title>
        <authorList>
            <consortium name="The Broad Institute Genome Sequencing Platform"/>
            <consortium name="Broad Institute Genome Sequencing Center for Infectious Disease"/>
            <person name="Nutman T.B."/>
            <person name="Fink D.L."/>
            <person name="Russ C."/>
            <person name="Young S."/>
            <person name="Zeng Q."/>
            <person name="Gargeya S."/>
            <person name="Alvarado L."/>
            <person name="Berlin A."/>
            <person name="Chapman S.B."/>
            <person name="Chen Z."/>
            <person name="Freedman E."/>
            <person name="Gellesch M."/>
            <person name="Goldberg J."/>
            <person name="Griggs A."/>
            <person name="Gujja S."/>
            <person name="Heilman E.R."/>
            <person name="Heiman D."/>
            <person name="Howarth C."/>
            <person name="Mehta T."/>
            <person name="Neiman D."/>
            <person name="Pearson M."/>
            <person name="Roberts A."/>
            <person name="Saif S."/>
            <person name="Shea T."/>
            <person name="Shenoy N."/>
            <person name="Sisk P."/>
            <person name="Stolte C."/>
            <person name="Sykes S."/>
            <person name="White J."/>
            <person name="Yandava C."/>
            <person name="Haas B."/>
            <person name="Henn M.R."/>
            <person name="Nusbaum C."/>
            <person name="Birren B."/>
        </authorList>
    </citation>
    <scope>NUCLEOTIDE SEQUENCE [LARGE SCALE GENOMIC DNA]</scope>
</reference>
<sequence>MVDAQYAPLTATLVRTLTDKLYEKRKAAALDIEKFDLFYYSSTIVCNMIMSRW</sequence>
<organism evidence="1">
    <name type="scientific">Loa loa</name>
    <name type="common">Eye worm</name>
    <name type="synonym">Filaria loa</name>
    <dbReference type="NCBI Taxonomy" id="7209"/>
    <lineage>
        <taxon>Eukaryota</taxon>
        <taxon>Metazoa</taxon>
        <taxon>Ecdysozoa</taxon>
        <taxon>Nematoda</taxon>
        <taxon>Chromadorea</taxon>
        <taxon>Rhabditida</taxon>
        <taxon>Spirurina</taxon>
        <taxon>Spiruromorpha</taxon>
        <taxon>Filarioidea</taxon>
        <taxon>Onchocercidae</taxon>
        <taxon>Loa</taxon>
    </lineage>
</organism>
<proteinExistence type="predicted"/>
<dbReference type="InParanoid" id="A0A1S0TZ30"/>
<dbReference type="CTD" id="9943178"/>
<protein>
    <submittedName>
        <fullName evidence="1">Uncharacterized protein</fullName>
    </submittedName>
</protein>
<dbReference type="KEGG" id="loa:LOAG_05770"/>
<gene>
    <name evidence="1" type="ORF">LOAG_05770</name>
</gene>
<dbReference type="EMBL" id="JH712118">
    <property type="protein sequence ID" value="EFO22721.1"/>
    <property type="molecule type" value="Genomic_DNA"/>
</dbReference>
<name>A0A1S0TZ30_LOALO</name>
<feature type="non-terminal residue" evidence="1">
    <location>
        <position position="53"/>
    </location>
</feature>
<dbReference type="GeneID" id="9943178"/>
<dbReference type="RefSeq" id="XP_003141355.1">
    <property type="nucleotide sequence ID" value="XM_003141307.1"/>
</dbReference>
<dbReference type="OrthoDB" id="5574975at2759"/>
<evidence type="ECO:0000313" key="1">
    <source>
        <dbReference type="EMBL" id="EFO22721.1"/>
    </source>
</evidence>
<dbReference type="AlphaFoldDB" id="A0A1S0TZ30"/>
<accession>A0A1S0TZ30</accession>